<protein>
    <recommendedName>
        <fullName evidence="5 6">Glucose-methanol-choline oxidoreductase N-terminal domain-containing protein</fullName>
    </recommendedName>
</protein>
<evidence type="ECO:0000256" key="3">
    <source>
        <dbReference type="PIRSR" id="PIRSR000137-2"/>
    </source>
</evidence>
<comment type="similarity">
    <text evidence="1 4">Belongs to the GMC oxidoreductase family.</text>
</comment>
<dbReference type="SUPFAM" id="SSF54373">
    <property type="entry name" value="FAD-linked reductases, C-terminal domain"/>
    <property type="match status" value="1"/>
</dbReference>
<dbReference type="PROSITE" id="PS00624">
    <property type="entry name" value="GMC_OXRED_2"/>
    <property type="match status" value="1"/>
</dbReference>
<feature type="domain" description="Glucose-methanol-choline oxidoreductase N-terminal" evidence="5">
    <location>
        <begin position="122"/>
        <end position="145"/>
    </location>
</feature>
<accession>A0A2J7QFK9</accession>
<dbReference type="Pfam" id="PF00732">
    <property type="entry name" value="GMC_oxred_N"/>
    <property type="match status" value="1"/>
</dbReference>
<dbReference type="PANTHER" id="PTHR11552">
    <property type="entry name" value="GLUCOSE-METHANOL-CHOLINE GMC OXIDOREDUCTASE"/>
    <property type="match status" value="1"/>
</dbReference>
<dbReference type="Gene3D" id="3.30.560.10">
    <property type="entry name" value="Glucose Oxidase, domain 3"/>
    <property type="match status" value="1"/>
</dbReference>
<feature type="domain" description="Glucose-methanol-choline oxidoreductase N-terminal" evidence="6">
    <location>
        <begin position="300"/>
        <end position="314"/>
    </location>
</feature>
<dbReference type="Proteomes" id="UP000235965">
    <property type="component" value="Unassembled WGS sequence"/>
</dbReference>
<dbReference type="EMBL" id="NEVH01015297">
    <property type="protein sequence ID" value="PNF27362.1"/>
    <property type="molecule type" value="Genomic_DNA"/>
</dbReference>
<keyword evidence="8" id="KW-1185">Reference proteome</keyword>
<dbReference type="PROSITE" id="PS00623">
    <property type="entry name" value="GMC_OXRED_1"/>
    <property type="match status" value="1"/>
</dbReference>
<dbReference type="GO" id="GO:0016614">
    <property type="term" value="F:oxidoreductase activity, acting on CH-OH group of donors"/>
    <property type="evidence" value="ECO:0007669"/>
    <property type="project" value="InterPro"/>
</dbReference>
<evidence type="ECO:0000313" key="7">
    <source>
        <dbReference type="EMBL" id="PNF27362.1"/>
    </source>
</evidence>
<dbReference type="InParanoid" id="A0A2J7QFK9"/>
<dbReference type="SUPFAM" id="SSF51905">
    <property type="entry name" value="FAD/NAD(P)-binding domain"/>
    <property type="match status" value="1"/>
</dbReference>
<feature type="binding site" evidence="3">
    <location>
        <position position="262"/>
    </location>
    <ligand>
        <name>FAD</name>
        <dbReference type="ChEBI" id="CHEBI:57692"/>
    </ligand>
</feature>
<proteinExistence type="inferred from homology"/>
<dbReference type="InterPro" id="IPR012132">
    <property type="entry name" value="GMC_OxRdtase"/>
</dbReference>
<comment type="cofactor">
    <cofactor evidence="3">
        <name>FAD</name>
        <dbReference type="ChEBI" id="CHEBI:57692"/>
    </cofactor>
</comment>
<dbReference type="Gene3D" id="3.50.50.60">
    <property type="entry name" value="FAD/NAD(P)-binding domain"/>
    <property type="match status" value="1"/>
</dbReference>
<evidence type="ECO:0000313" key="8">
    <source>
        <dbReference type="Proteomes" id="UP000235965"/>
    </source>
</evidence>
<dbReference type="PANTHER" id="PTHR11552:SF158">
    <property type="entry name" value="GH23626P-RELATED"/>
    <property type="match status" value="1"/>
</dbReference>
<dbReference type="AlphaFoldDB" id="A0A2J7QFK9"/>
<dbReference type="OrthoDB" id="269227at2759"/>
<feature type="binding site" evidence="3">
    <location>
        <position position="124"/>
    </location>
    <ligand>
        <name>FAD</name>
        <dbReference type="ChEBI" id="CHEBI:57692"/>
    </ligand>
</feature>
<feature type="active site" description="Proton acceptor" evidence="2">
    <location>
        <position position="582"/>
    </location>
</feature>
<keyword evidence="4" id="KW-0285">Flavoprotein</keyword>
<evidence type="ECO:0000256" key="2">
    <source>
        <dbReference type="PIRSR" id="PIRSR000137-1"/>
    </source>
</evidence>
<dbReference type="GO" id="GO:0050660">
    <property type="term" value="F:flavin adenine dinucleotide binding"/>
    <property type="evidence" value="ECO:0007669"/>
    <property type="project" value="InterPro"/>
</dbReference>
<gene>
    <name evidence="7" type="ORF">B7P43_G02439</name>
</gene>
<feature type="active site" description="Proton donor" evidence="2">
    <location>
        <position position="538"/>
    </location>
</feature>
<evidence type="ECO:0000256" key="4">
    <source>
        <dbReference type="RuleBase" id="RU003968"/>
    </source>
</evidence>
<name>A0A2J7QFK9_9NEOP</name>
<dbReference type="Pfam" id="PF05199">
    <property type="entry name" value="GMC_oxred_C"/>
    <property type="match status" value="1"/>
</dbReference>
<sequence>MIYLFQVSPFRAVRISPLFTVTVLLVHLQTNTHVHGLLKAAEYDFIIVGGGAAGCVLAKRLSEIPDWNVLLIEAGGEENFIQDIPLIPFVLEYTPADWKYRTERSNSSCFGSKFGLCHWPRGRVLGGTTVLNYMIYSRGIRADYDGWEALGNTGWGYDDILPYFLKSEQMTIPSLANDTKYHSTKGELVITYPIHRTKLAEAFVNAGLQRGYNYVDYNVDSEIGYSYLQTTIKDARRWSAYRAFLEPVRNRKNLHVATHSLVTKVLIDEKTRVAYGVEYKNGESQPVQARARKEVILSAGTINSPQLLMLSGIGPRDHLQDVGVKVIQDSKVGYNLQDHVTLGNLYFTLNQSVGLRLDRIVDDLVGAAEYFLKRDGIFTIPGGTEALGFENVGDFVNGEEEVELLLLGSTVPNSYISWHSWGARTDILFESYLPLHNKDAFTILPILLRPHSRGRILLKNKNPCTHPLIDANYFSDRRDIEIIIKGIRRATELTKTDALQKYGAELYRKTILPCKDHEFDSDAFWECNIRYMTFTIFHPVGTCKMGNDSDPDAVVDRALRVRGVKQLRVSDASIMPTVPSGHTMAPVYMIAEKTADLIKTDWLGR</sequence>
<reference evidence="7 8" key="1">
    <citation type="submission" date="2017-12" db="EMBL/GenBank/DDBJ databases">
        <title>Hemimetabolous genomes reveal molecular basis of termite eusociality.</title>
        <authorList>
            <person name="Harrison M.C."/>
            <person name="Jongepier E."/>
            <person name="Robertson H.M."/>
            <person name="Arning N."/>
            <person name="Bitard-Feildel T."/>
            <person name="Chao H."/>
            <person name="Childers C.P."/>
            <person name="Dinh H."/>
            <person name="Doddapaneni H."/>
            <person name="Dugan S."/>
            <person name="Gowin J."/>
            <person name="Greiner C."/>
            <person name="Han Y."/>
            <person name="Hu H."/>
            <person name="Hughes D.S.T."/>
            <person name="Huylmans A.-K."/>
            <person name="Kemena C."/>
            <person name="Kremer L.P.M."/>
            <person name="Lee S.L."/>
            <person name="Lopez-Ezquerra A."/>
            <person name="Mallet L."/>
            <person name="Monroy-Kuhn J.M."/>
            <person name="Moser A."/>
            <person name="Murali S.C."/>
            <person name="Muzny D.M."/>
            <person name="Otani S."/>
            <person name="Piulachs M.-D."/>
            <person name="Poelchau M."/>
            <person name="Qu J."/>
            <person name="Schaub F."/>
            <person name="Wada-Katsumata A."/>
            <person name="Worley K.C."/>
            <person name="Xie Q."/>
            <person name="Ylla G."/>
            <person name="Poulsen M."/>
            <person name="Gibbs R.A."/>
            <person name="Schal C."/>
            <person name="Richards S."/>
            <person name="Belles X."/>
            <person name="Korb J."/>
            <person name="Bornberg-Bauer E."/>
        </authorList>
    </citation>
    <scope>NUCLEOTIDE SEQUENCE [LARGE SCALE GENOMIC DNA]</scope>
    <source>
        <tissue evidence="7">Whole body</tissue>
    </source>
</reference>
<dbReference type="InterPro" id="IPR007867">
    <property type="entry name" value="GMC_OxRtase_C"/>
</dbReference>
<feature type="binding site" evidence="3">
    <location>
        <position position="128"/>
    </location>
    <ligand>
        <name>FAD</name>
        <dbReference type="ChEBI" id="CHEBI:57692"/>
    </ligand>
</feature>
<dbReference type="STRING" id="105785.A0A2J7QFK9"/>
<organism evidence="7 8">
    <name type="scientific">Cryptotermes secundus</name>
    <dbReference type="NCBI Taxonomy" id="105785"/>
    <lineage>
        <taxon>Eukaryota</taxon>
        <taxon>Metazoa</taxon>
        <taxon>Ecdysozoa</taxon>
        <taxon>Arthropoda</taxon>
        <taxon>Hexapoda</taxon>
        <taxon>Insecta</taxon>
        <taxon>Pterygota</taxon>
        <taxon>Neoptera</taxon>
        <taxon>Polyneoptera</taxon>
        <taxon>Dictyoptera</taxon>
        <taxon>Blattodea</taxon>
        <taxon>Blattoidea</taxon>
        <taxon>Termitoidae</taxon>
        <taxon>Kalotermitidae</taxon>
        <taxon>Cryptotermitinae</taxon>
        <taxon>Cryptotermes</taxon>
    </lineage>
</organism>
<evidence type="ECO:0000256" key="1">
    <source>
        <dbReference type="ARBA" id="ARBA00010790"/>
    </source>
</evidence>
<dbReference type="InterPro" id="IPR036188">
    <property type="entry name" value="FAD/NAD-bd_sf"/>
</dbReference>
<dbReference type="InterPro" id="IPR000172">
    <property type="entry name" value="GMC_OxRdtase_N"/>
</dbReference>
<evidence type="ECO:0000259" key="5">
    <source>
        <dbReference type="PROSITE" id="PS00623"/>
    </source>
</evidence>
<dbReference type="PIRSF" id="PIRSF000137">
    <property type="entry name" value="Alcohol_oxidase"/>
    <property type="match status" value="1"/>
</dbReference>
<comment type="caution">
    <text evidence="7">The sequence shown here is derived from an EMBL/GenBank/DDBJ whole genome shotgun (WGS) entry which is preliminary data.</text>
</comment>
<keyword evidence="3 4" id="KW-0274">FAD</keyword>
<evidence type="ECO:0000259" key="6">
    <source>
        <dbReference type="PROSITE" id="PS00624"/>
    </source>
</evidence>